<evidence type="ECO:0000313" key="2">
    <source>
        <dbReference type="EMBL" id="QMW21758.1"/>
    </source>
</evidence>
<accession>A0A7G5IEG6</accession>
<dbReference type="CDD" id="cd00761">
    <property type="entry name" value="Glyco_tranf_GTA_type"/>
    <property type="match status" value="1"/>
</dbReference>
<proteinExistence type="predicted"/>
<dbReference type="RefSeq" id="WP_182294604.1">
    <property type="nucleotide sequence ID" value="NZ_CP059851.1"/>
</dbReference>
<organism evidence="2 3">
    <name type="scientific">Sandaracinobacteroides saxicola</name>
    <dbReference type="NCBI Taxonomy" id="2759707"/>
    <lineage>
        <taxon>Bacteria</taxon>
        <taxon>Pseudomonadati</taxon>
        <taxon>Pseudomonadota</taxon>
        <taxon>Alphaproteobacteria</taxon>
        <taxon>Sphingomonadales</taxon>
        <taxon>Sphingosinicellaceae</taxon>
        <taxon>Sandaracinobacteroides</taxon>
    </lineage>
</organism>
<dbReference type="InterPro" id="IPR029044">
    <property type="entry name" value="Nucleotide-diphossugar_trans"/>
</dbReference>
<evidence type="ECO:0000313" key="3">
    <source>
        <dbReference type="Proteomes" id="UP000515292"/>
    </source>
</evidence>
<dbReference type="Gene3D" id="3.90.550.10">
    <property type="entry name" value="Spore Coat Polysaccharide Biosynthesis Protein SpsA, Chain A"/>
    <property type="match status" value="1"/>
</dbReference>
<dbReference type="Pfam" id="PF00535">
    <property type="entry name" value="Glycos_transf_2"/>
    <property type="match status" value="1"/>
</dbReference>
<protein>
    <submittedName>
        <fullName evidence="2">Glycosyltransferase</fullName>
    </submittedName>
</protein>
<sequence>MHCLIVIPTYNRAGSLGPAIEAALAQSWRDLTVAVVDDGSTDDTADVCAGFAADPRFVAIHLARNVGTAQAKNVGLALLPFDAVTFHDSDDLPHRDKLARQARVMARSDLIADPCLPWGPRQGAGAPAPLHLVLTAHDHVTADGGQVKICRALSLVDDFFPNLQFNTGPLGDWVLINSGLFRREMLAQAGGFADCIEEDREIRNRLLMHGANVWLIEDALLTKFESPDSLTVQGATGYRSSRRERDRQAVWRAIETWRRDGVAPVQTMDLANVSLRQVVNPGRLAVAADLAMTPESRVQLAAQVAAAQAGHAMRAAA</sequence>
<dbReference type="InterPro" id="IPR050834">
    <property type="entry name" value="Glycosyltransf_2"/>
</dbReference>
<dbReference type="InterPro" id="IPR001173">
    <property type="entry name" value="Glyco_trans_2-like"/>
</dbReference>
<dbReference type="EMBL" id="CP059851">
    <property type="protein sequence ID" value="QMW21758.1"/>
    <property type="molecule type" value="Genomic_DNA"/>
</dbReference>
<dbReference type="GO" id="GO:0016740">
    <property type="term" value="F:transferase activity"/>
    <property type="evidence" value="ECO:0007669"/>
    <property type="project" value="UniProtKB-KW"/>
</dbReference>
<dbReference type="Proteomes" id="UP000515292">
    <property type="component" value="Chromosome"/>
</dbReference>
<dbReference type="PANTHER" id="PTHR43685:SF11">
    <property type="entry name" value="GLYCOSYLTRANSFERASE TAGX-RELATED"/>
    <property type="match status" value="1"/>
</dbReference>
<keyword evidence="3" id="KW-1185">Reference proteome</keyword>
<dbReference type="SUPFAM" id="SSF53448">
    <property type="entry name" value="Nucleotide-diphospho-sugar transferases"/>
    <property type="match status" value="1"/>
</dbReference>
<reference evidence="2 3" key="1">
    <citation type="submission" date="2020-07" db="EMBL/GenBank/DDBJ databases">
        <title>Complete genome sequence for Sandaracinobacter sp. M6.</title>
        <authorList>
            <person name="Tang Y."/>
            <person name="Liu Q."/>
            <person name="Guo Z."/>
            <person name="Lei P."/>
            <person name="Huang B."/>
        </authorList>
    </citation>
    <scope>NUCLEOTIDE SEQUENCE [LARGE SCALE GENOMIC DNA]</scope>
    <source>
        <strain evidence="2 3">M6</strain>
    </source>
</reference>
<dbReference type="PANTHER" id="PTHR43685">
    <property type="entry name" value="GLYCOSYLTRANSFERASE"/>
    <property type="match status" value="1"/>
</dbReference>
<feature type="domain" description="Glycosyltransferase 2-like" evidence="1">
    <location>
        <begin position="5"/>
        <end position="109"/>
    </location>
</feature>
<gene>
    <name evidence="2" type="ORF">H3309_10125</name>
</gene>
<dbReference type="KEGG" id="sand:H3309_10125"/>
<evidence type="ECO:0000259" key="1">
    <source>
        <dbReference type="Pfam" id="PF00535"/>
    </source>
</evidence>
<name>A0A7G5IEG6_9SPHN</name>
<keyword evidence="2" id="KW-0808">Transferase</keyword>
<dbReference type="AlphaFoldDB" id="A0A7G5IEG6"/>